<dbReference type="FunFam" id="3.90.550.10:FF:000051">
    <property type="entry name" value="Alpha-1,2-mannosyltransferase (Ktr4)"/>
    <property type="match status" value="1"/>
</dbReference>
<evidence type="ECO:0000313" key="9">
    <source>
        <dbReference type="Proteomes" id="UP000005627"/>
    </source>
</evidence>
<dbReference type="InterPro" id="IPR002685">
    <property type="entry name" value="Glyco_trans_15"/>
</dbReference>
<evidence type="ECO:0000313" key="8">
    <source>
        <dbReference type="EMBL" id="CCE89626.1"/>
    </source>
</evidence>
<organism evidence="8 9">
    <name type="scientific">Torulaspora delbrueckii</name>
    <name type="common">Yeast</name>
    <name type="synonym">Candida colliculosa</name>
    <dbReference type="NCBI Taxonomy" id="4950"/>
    <lineage>
        <taxon>Eukaryota</taxon>
        <taxon>Fungi</taxon>
        <taxon>Dikarya</taxon>
        <taxon>Ascomycota</taxon>
        <taxon>Saccharomycotina</taxon>
        <taxon>Saccharomycetes</taxon>
        <taxon>Saccharomycetales</taxon>
        <taxon>Saccharomycetaceae</taxon>
        <taxon>Torulaspora</taxon>
    </lineage>
</organism>
<protein>
    <recommendedName>
        <fullName evidence="10">Glycosyltransferase family 15 protein</fullName>
    </recommendedName>
</protein>
<keyword evidence="4" id="KW-0808">Transferase</keyword>
<dbReference type="Pfam" id="PF01793">
    <property type="entry name" value="Glyco_transf_15"/>
    <property type="match status" value="1"/>
</dbReference>
<dbReference type="HOGENOM" id="CLU_024327_4_1_1"/>
<dbReference type="EMBL" id="HE616742">
    <property type="protein sequence ID" value="CCE89626.1"/>
    <property type="molecule type" value="Genomic_DNA"/>
</dbReference>
<feature type="active site" description="Nucleophile" evidence="6">
    <location>
        <position position="278"/>
    </location>
</feature>
<dbReference type="PIRSF" id="PIRSF018153">
    <property type="entry name" value="Glyco_trans_15"/>
    <property type="match status" value="1"/>
</dbReference>
<dbReference type="Proteomes" id="UP000005627">
    <property type="component" value="Chromosome 1"/>
</dbReference>
<dbReference type="GO" id="GO:0006493">
    <property type="term" value="P:protein O-linked glycosylation"/>
    <property type="evidence" value="ECO:0007669"/>
    <property type="project" value="TreeGrafter"/>
</dbReference>
<dbReference type="InterPro" id="IPR029044">
    <property type="entry name" value="Nucleotide-diphossugar_trans"/>
</dbReference>
<evidence type="ECO:0000256" key="1">
    <source>
        <dbReference type="ARBA" id="ARBA00004606"/>
    </source>
</evidence>
<evidence type="ECO:0000256" key="6">
    <source>
        <dbReference type="PIRSR" id="PIRSR018153-1"/>
    </source>
</evidence>
<keyword evidence="7" id="KW-0812">Transmembrane</keyword>
<dbReference type="PANTHER" id="PTHR31121:SF6">
    <property type="entry name" value="ALPHA-1,2 MANNOSYLTRANSFERASE KTR1"/>
    <property type="match status" value="1"/>
</dbReference>
<feature type="transmembrane region" description="Helical" evidence="7">
    <location>
        <begin position="15"/>
        <end position="36"/>
    </location>
</feature>
<name>G8ZLY2_TORDE</name>
<dbReference type="GO" id="GO:0000032">
    <property type="term" value="P:cell wall mannoprotein biosynthetic process"/>
    <property type="evidence" value="ECO:0007669"/>
    <property type="project" value="TreeGrafter"/>
</dbReference>
<dbReference type="KEGG" id="tdl:TDEL_0A02940"/>
<keyword evidence="7" id="KW-1133">Transmembrane helix</keyword>
<evidence type="ECO:0000256" key="7">
    <source>
        <dbReference type="SAM" id="Phobius"/>
    </source>
</evidence>
<evidence type="ECO:0000256" key="5">
    <source>
        <dbReference type="ARBA" id="ARBA00022968"/>
    </source>
</evidence>
<dbReference type="OrthoDB" id="439943at2759"/>
<dbReference type="RefSeq" id="XP_003678837.1">
    <property type="nucleotide sequence ID" value="XM_003678789.1"/>
</dbReference>
<keyword evidence="7" id="KW-0472">Membrane</keyword>
<dbReference type="GO" id="GO:0000026">
    <property type="term" value="F:alpha-1,2-mannosyltransferase activity"/>
    <property type="evidence" value="ECO:0007669"/>
    <property type="project" value="TreeGrafter"/>
</dbReference>
<dbReference type="InParanoid" id="G8ZLY2"/>
<dbReference type="PANTHER" id="PTHR31121">
    <property type="entry name" value="ALPHA-1,2 MANNOSYLTRANSFERASE KTR1"/>
    <property type="match status" value="1"/>
</dbReference>
<dbReference type="SUPFAM" id="SSF53448">
    <property type="entry name" value="Nucleotide-diphospho-sugar transferases"/>
    <property type="match status" value="1"/>
</dbReference>
<dbReference type="Gene3D" id="3.90.550.10">
    <property type="entry name" value="Spore Coat Polysaccharide Biosynthesis Protein SpsA, Chain A"/>
    <property type="match status" value="1"/>
</dbReference>
<proteinExistence type="inferred from homology"/>
<accession>G8ZLY2</accession>
<dbReference type="GO" id="GO:0016020">
    <property type="term" value="C:membrane"/>
    <property type="evidence" value="ECO:0007669"/>
    <property type="project" value="UniProtKB-SubCell"/>
</dbReference>
<keyword evidence="9" id="KW-1185">Reference proteome</keyword>
<sequence>MKLLANIRRLLHRRYIRATVGLLIVTPIVLLCIHGSNKILLNGPDTAQHDLQIITTDGPRIYADDHSKGNDILLTLVRNSELTDMIDTIERFEKSFNSKYHYQWWFMNDEEFTDEFKEAVELKVSGGARFIRVPTEMWSYPPNIDQKKAAASRENYKKQKINYGSSESYRFMCRFNSGLFYKLPELVDIEYYWRIEPSVHFDCEITYDVFKYMRANKKLYAFNMALQEDIRTIPSLWNATMNFFRQNSQYVASKNNAKFITDDDGSTYNLCHFWSNFEIASLGFYRSQAYEDFFKFLDSEGGFFYERWGDAPVHTLAASYMIPAESLHFVANTGYMHSPNQDCPPDAEIRDVLHCECSPKRDFTWHEWSCVNKFFEVNGYVKPNTMANLKKAYPYIFNSMVA</sequence>
<dbReference type="GO" id="GO:0006487">
    <property type="term" value="P:protein N-linked glycosylation"/>
    <property type="evidence" value="ECO:0007669"/>
    <property type="project" value="TreeGrafter"/>
</dbReference>
<dbReference type="AlphaFoldDB" id="G8ZLY2"/>
<comment type="similarity">
    <text evidence="2">Belongs to the glycosyltransferase 15 family.</text>
</comment>
<dbReference type="eggNOG" id="KOG4472">
    <property type="taxonomic scope" value="Eukaryota"/>
</dbReference>
<dbReference type="GeneID" id="11502881"/>
<evidence type="ECO:0008006" key="10">
    <source>
        <dbReference type="Google" id="ProtNLM"/>
    </source>
</evidence>
<gene>
    <name evidence="8" type="primary">TDEL0A02940</name>
    <name evidence="8" type="ORF">TDEL_0A02940</name>
</gene>
<reference evidence="8 9" key="1">
    <citation type="journal article" date="2011" name="Proc. Natl. Acad. Sci. U.S.A.">
        <title>Evolutionary erosion of yeast sex chromosomes by mating-type switching accidents.</title>
        <authorList>
            <person name="Gordon J.L."/>
            <person name="Armisen D."/>
            <person name="Proux-Wera E."/>
            <person name="Oheigeartaigh S.S."/>
            <person name="Byrne K.P."/>
            <person name="Wolfe K.H."/>
        </authorList>
    </citation>
    <scope>NUCLEOTIDE SEQUENCE [LARGE SCALE GENOMIC DNA]</scope>
    <source>
        <strain evidence="9">ATCC 10662 / CBS 1146 / NBRC 0425 / NCYC 2629 / NRRL Y-866</strain>
    </source>
</reference>
<evidence type="ECO:0000256" key="2">
    <source>
        <dbReference type="ARBA" id="ARBA00007677"/>
    </source>
</evidence>
<keyword evidence="5" id="KW-0735">Signal-anchor</keyword>
<evidence type="ECO:0000256" key="3">
    <source>
        <dbReference type="ARBA" id="ARBA00022676"/>
    </source>
</evidence>
<comment type="subcellular location">
    <subcellularLocation>
        <location evidence="1">Membrane</location>
        <topology evidence="1">Single-pass type II membrane protein</topology>
    </subcellularLocation>
</comment>
<keyword evidence="3" id="KW-0328">Glycosyltransferase</keyword>
<dbReference type="GO" id="GO:0005794">
    <property type="term" value="C:Golgi apparatus"/>
    <property type="evidence" value="ECO:0007669"/>
    <property type="project" value="TreeGrafter"/>
</dbReference>
<evidence type="ECO:0000256" key="4">
    <source>
        <dbReference type="ARBA" id="ARBA00022679"/>
    </source>
</evidence>